<sequence>AVLDQKLKLDKKIIINIPIQLINLDSLYENNNNSIIDIKEQEIIDKTATPIEK</sequence>
<gene>
    <name evidence="1" type="ORF">RFULGI_LOCUS10028</name>
</gene>
<name>A0A9N9ESC6_9GLOM</name>
<reference evidence="1" key="1">
    <citation type="submission" date="2021-06" db="EMBL/GenBank/DDBJ databases">
        <authorList>
            <person name="Kallberg Y."/>
            <person name="Tangrot J."/>
            <person name="Rosling A."/>
        </authorList>
    </citation>
    <scope>NUCLEOTIDE SEQUENCE</scope>
    <source>
        <strain evidence="1">IN212</strain>
    </source>
</reference>
<proteinExistence type="predicted"/>
<evidence type="ECO:0000313" key="1">
    <source>
        <dbReference type="EMBL" id="CAG8691732.1"/>
    </source>
</evidence>
<feature type="non-terminal residue" evidence="1">
    <location>
        <position position="53"/>
    </location>
</feature>
<dbReference type="Proteomes" id="UP000789396">
    <property type="component" value="Unassembled WGS sequence"/>
</dbReference>
<accession>A0A9N9ESC6</accession>
<dbReference type="AlphaFoldDB" id="A0A9N9ESC6"/>
<evidence type="ECO:0000313" key="2">
    <source>
        <dbReference type="Proteomes" id="UP000789396"/>
    </source>
</evidence>
<feature type="non-terminal residue" evidence="1">
    <location>
        <position position="1"/>
    </location>
</feature>
<keyword evidence="2" id="KW-1185">Reference proteome</keyword>
<dbReference type="EMBL" id="CAJVPZ010019036">
    <property type="protein sequence ID" value="CAG8691732.1"/>
    <property type="molecule type" value="Genomic_DNA"/>
</dbReference>
<comment type="caution">
    <text evidence="1">The sequence shown here is derived from an EMBL/GenBank/DDBJ whole genome shotgun (WGS) entry which is preliminary data.</text>
</comment>
<protein>
    <submittedName>
        <fullName evidence="1">9456_t:CDS:1</fullName>
    </submittedName>
</protein>
<organism evidence="1 2">
    <name type="scientific">Racocetra fulgida</name>
    <dbReference type="NCBI Taxonomy" id="60492"/>
    <lineage>
        <taxon>Eukaryota</taxon>
        <taxon>Fungi</taxon>
        <taxon>Fungi incertae sedis</taxon>
        <taxon>Mucoromycota</taxon>
        <taxon>Glomeromycotina</taxon>
        <taxon>Glomeromycetes</taxon>
        <taxon>Diversisporales</taxon>
        <taxon>Gigasporaceae</taxon>
        <taxon>Racocetra</taxon>
    </lineage>
</organism>